<keyword evidence="5" id="KW-0573">Peptidoglycan synthesis</keyword>
<evidence type="ECO:0000256" key="1">
    <source>
        <dbReference type="ARBA" id="ARBA00009943"/>
    </source>
</evidence>
<dbReference type="EMBL" id="LOCM01000015">
    <property type="protein sequence ID" value="PND47955.1"/>
    <property type="molecule type" value="Genomic_DNA"/>
</dbReference>
<proteinExistence type="inferred from homology"/>
<gene>
    <name evidence="9" type="ORF">AT575_03515</name>
</gene>
<dbReference type="GO" id="GO:0008360">
    <property type="term" value="P:regulation of cell shape"/>
    <property type="evidence" value="ECO:0007669"/>
    <property type="project" value="UniProtKB-KW"/>
</dbReference>
<keyword evidence="3" id="KW-0808">Transferase</keyword>
<keyword evidence="4" id="KW-0133">Cell shape</keyword>
<dbReference type="PANTHER" id="PTHR36174">
    <property type="entry name" value="LIPID II:GLYCINE GLYCYLTRANSFERASE"/>
    <property type="match status" value="1"/>
</dbReference>
<keyword evidence="10" id="KW-1185">Reference proteome</keyword>
<dbReference type="Gene3D" id="3.40.630.30">
    <property type="match status" value="2"/>
</dbReference>
<dbReference type="Gene3D" id="1.20.58.90">
    <property type="match status" value="1"/>
</dbReference>
<keyword evidence="6" id="KW-0012">Acyltransferase</keyword>
<organism evidence="9 10">
    <name type="scientific">Streptococcus penaeicida</name>
    <dbReference type="NCBI Taxonomy" id="1765960"/>
    <lineage>
        <taxon>Bacteria</taxon>
        <taxon>Bacillati</taxon>
        <taxon>Bacillota</taxon>
        <taxon>Bacilli</taxon>
        <taxon>Lactobacillales</taxon>
        <taxon>Streptococcaceae</taxon>
        <taxon>Streptococcus</taxon>
    </lineage>
</organism>
<keyword evidence="8" id="KW-0175">Coiled coil</keyword>
<evidence type="ECO:0000313" key="10">
    <source>
        <dbReference type="Proteomes" id="UP000235963"/>
    </source>
</evidence>
<sequence length="400" mass="46403">MLTISSVSKEDFLFWQEKIATANFLQSNEIFELQTERQNFLDTQRLAFLKDGQIVGLAIVNYRKKWRFFKEALLVQGPILDYSDPQLLDQALLVLESNVKKQGAIRLICHPYLIAEFEGVANPSSIFRKNGYLNYYDSNFLLNGMVQAFIKDLRLFKDVKAIEESYPPVLKRNIKKYKESHVNVRDLNRDEIPLFYDILLATSDRRDFAVPDIDFFYKLKDKFGNRTLFMYASLDCREYIAYLDQNIVSLEDQIDLLGQKADSKKRNMAIKNAEQELKSYLKRLKDFEELDIKSNFLPLSSYLFIAYGNEVLSYYGGNLPQYYIYGGATLINAEMIAYTKNQGYDFFDFGGTIEVEDSQYGKGNFNFKKQFGGQLIHSYGSFIKPLNVIGKICQKIAKEN</sequence>
<dbReference type="Pfam" id="PF02388">
    <property type="entry name" value="FemAB"/>
    <property type="match status" value="1"/>
</dbReference>
<dbReference type="RefSeq" id="WP_102777180.1">
    <property type="nucleotide sequence ID" value="NZ_CBCSGP010000002.1"/>
</dbReference>
<evidence type="ECO:0000256" key="3">
    <source>
        <dbReference type="ARBA" id="ARBA00022679"/>
    </source>
</evidence>
<dbReference type="InterPro" id="IPR050644">
    <property type="entry name" value="PG_Glycine_Bridge_Synth"/>
</dbReference>
<dbReference type="Proteomes" id="UP000235963">
    <property type="component" value="Unassembled WGS sequence"/>
</dbReference>
<feature type="coiled-coil region" evidence="8">
    <location>
        <begin position="247"/>
        <end position="290"/>
    </location>
</feature>
<reference evidence="9 10" key="1">
    <citation type="submission" date="2015-12" db="EMBL/GenBank/DDBJ databases">
        <title>Streptococcus penaeicida sp. nov.</title>
        <authorList>
            <person name="Gomez-Gil B."/>
            <person name="Morales-Covarrubias M."/>
        </authorList>
    </citation>
    <scope>NUCLEOTIDE SEQUENCE [LARGE SCALE GENOMIC DNA]</scope>
    <source>
        <strain evidence="9 10">CAIM 1838</strain>
    </source>
</reference>
<evidence type="ECO:0000313" key="9">
    <source>
        <dbReference type="EMBL" id="PND47955.1"/>
    </source>
</evidence>
<dbReference type="SUPFAM" id="SSF55729">
    <property type="entry name" value="Acyl-CoA N-acyltransferases (Nat)"/>
    <property type="match status" value="2"/>
</dbReference>
<dbReference type="InterPro" id="IPR003447">
    <property type="entry name" value="FEMABX"/>
</dbReference>
<evidence type="ECO:0000256" key="2">
    <source>
        <dbReference type="ARBA" id="ARBA00022490"/>
    </source>
</evidence>
<evidence type="ECO:0000256" key="6">
    <source>
        <dbReference type="ARBA" id="ARBA00023315"/>
    </source>
</evidence>
<dbReference type="InterPro" id="IPR016181">
    <property type="entry name" value="Acyl_CoA_acyltransferase"/>
</dbReference>
<dbReference type="GO" id="GO:0016755">
    <property type="term" value="F:aminoacyltransferase activity"/>
    <property type="evidence" value="ECO:0007669"/>
    <property type="project" value="InterPro"/>
</dbReference>
<evidence type="ECO:0000256" key="4">
    <source>
        <dbReference type="ARBA" id="ARBA00022960"/>
    </source>
</evidence>
<dbReference type="GO" id="GO:0009252">
    <property type="term" value="P:peptidoglycan biosynthetic process"/>
    <property type="evidence" value="ECO:0007669"/>
    <property type="project" value="UniProtKB-KW"/>
</dbReference>
<dbReference type="PROSITE" id="PS51191">
    <property type="entry name" value="FEMABX"/>
    <property type="match status" value="1"/>
</dbReference>
<dbReference type="OrthoDB" id="9785911at2"/>
<dbReference type="GO" id="GO:0071555">
    <property type="term" value="P:cell wall organization"/>
    <property type="evidence" value="ECO:0007669"/>
    <property type="project" value="UniProtKB-KW"/>
</dbReference>
<evidence type="ECO:0000256" key="8">
    <source>
        <dbReference type="SAM" id="Coils"/>
    </source>
</evidence>
<comment type="similarity">
    <text evidence="1">Belongs to the FemABX family.</text>
</comment>
<evidence type="ECO:0000256" key="5">
    <source>
        <dbReference type="ARBA" id="ARBA00022984"/>
    </source>
</evidence>
<protein>
    <submittedName>
        <fullName evidence="9">Peptidoglycan branched peptide synthesis protein</fullName>
    </submittedName>
</protein>
<dbReference type="AlphaFoldDB" id="A0A2N8LCR5"/>
<keyword evidence="7" id="KW-0961">Cell wall biogenesis/degradation</keyword>
<name>A0A2N8LCR5_9STRE</name>
<evidence type="ECO:0000256" key="7">
    <source>
        <dbReference type="ARBA" id="ARBA00023316"/>
    </source>
</evidence>
<comment type="caution">
    <text evidence="9">The sequence shown here is derived from an EMBL/GenBank/DDBJ whole genome shotgun (WGS) entry which is preliminary data.</text>
</comment>
<dbReference type="PANTHER" id="PTHR36174:SF2">
    <property type="entry name" value="AMINOACYLTRANSFERASE FEMA"/>
    <property type="match status" value="1"/>
</dbReference>
<keyword evidence="2" id="KW-0963">Cytoplasm</keyword>
<accession>A0A2N8LCR5</accession>